<comment type="similarity">
    <text evidence="1 2">Belongs to the phD/YefM antitoxin family.</text>
</comment>
<evidence type="ECO:0000256" key="1">
    <source>
        <dbReference type="ARBA" id="ARBA00009981"/>
    </source>
</evidence>
<dbReference type="PANTHER" id="PTHR35377">
    <property type="entry name" value="ANTITOXIN VAPB49-RELATED-RELATED"/>
    <property type="match status" value="1"/>
</dbReference>
<dbReference type="Gene3D" id="3.40.1620.10">
    <property type="entry name" value="YefM-like domain"/>
    <property type="match status" value="1"/>
</dbReference>
<evidence type="ECO:0000256" key="2">
    <source>
        <dbReference type="RuleBase" id="RU362080"/>
    </source>
</evidence>
<evidence type="ECO:0000313" key="4">
    <source>
        <dbReference type="Proteomes" id="UP000182743"/>
    </source>
</evidence>
<accession>A0A1J5JVQ6</accession>
<dbReference type="InterPro" id="IPR036165">
    <property type="entry name" value="YefM-like_sf"/>
</dbReference>
<evidence type="ECO:0000313" key="3">
    <source>
        <dbReference type="EMBL" id="OIQ09536.1"/>
    </source>
</evidence>
<name>A0A1J5JVQ6_NEOTH</name>
<dbReference type="InterPro" id="IPR006442">
    <property type="entry name" value="Antitoxin_Phd/YefM"/>
</dbReference>
<comment type="function">
    <text evidence="2">Antitoxin component of a type II toxin-antitoxin (TA) system.</text>
</comment>
<dbReference type="NCBIfam" id="TIGR01552">
    <property type="entry name" value="phd_fam"/>
    <property type="match status" value="1"/>
</dbReference>
<sequence>MEQVGIRKMKTSLSHYIKRVKQGESLIITERGRPVTRLMPAENKIPPNITAMLDKGLASWAGGKPLGANKYLPVQKGRSIASIVEEARR</sequence>
<organism evidence="3 4">
    <name type="scientific">Neomoorella thermoacetica</name>
    <name type="common">Clostridium thermoaceticum</name>
    <dbReference type="NCBI Taxonomy" id="1525"/>
    <lineage>
        <taxon>Bacteria</taxon>
        <taxon>Bacillati</taxon>
        <taxon>Bacillota</taxon>
        <taxon>Clostridia</taxon>
        <taxon>Neomoorellales</taxon>
        <taxon>Neomoorellaceae</taxon>
        <taxon>Neomoorella</taxon>
    </lineage>
</organism>
<dbReference type="EMBL" id="MIHH01000003">
    <property type="protein sequence ID" value="OIQ09536.1"/>
    <property type="molecule type" value="Genomic_DNA"/>
</dbReference>
<proteinExistence type="inferred from homology"/>
<reference evidence="3 4" key="1">
    <citation type="submission" date="2016-08" db="EMBL/GenBank/DDBJ databases">
        <title>Genome-based comparison of Moorella thermoacetic strains.</title>
        <authorList>
            <person name="Poehlein A."/>
            <person name="Bengelsdorf F.R."/>
            <person name="Esser C."/>
            <person name="Duerre P."/>
            <person name="Daniel R."/>
        </authorList>
    </citation>
    <scope>NUCLEOTIDE SEQUENCE [LARGE SCALE GENOMIC DNA]</scope>
    <source>
        <strain evidence="3 4">DSM 11768</strain>
    </source>
</reference>
<dbReference type="RefSeq" id="WP_071520607.1">
    <property type="nucleotide sequence ID" value="NZ_MIHH01000003.1"/>
</dbReference>
<dbReference type="SUPFAM" id="SSF143120">
    <property type="entry name" value="YefM-like"/>
    <property type="match status" value="1"/>
</dbReference>
<dbReference type="Pfam" id="PF02604">
    <property type="entry name" value="PhdYeFM_antitox"/>
    <property type="match status" value="1"/>
</dbReference>
<dbReference type="AlphaFoldDB" id="A0A1J5JVQ6"/>
<comment type="caution">
    <text evidence="3">The sequence shown here is derived from an EMBL/GenBank/DDBJ whole genome shotgun (WGS) entry which is preliminary data.</text>
</comment>
<gene>
    <name evidence="3" type="ORF">MOOR_09210</name>
</gene>
<dbReference type="InterPro" id="IPR051416">
    <property type="entry name" value="phD-YefM_TA_antitoxins"/>
</dbReference>
<protein>
    <recommendedName>
        <fullName evidence="2">Antitoxin</fullName>
    </recommendedName>
</protein>
<dbReference type="Proteomes" id="UP000182743">
    <property type="component" value="Unassembled WGS sequence"/>
</dbReference>